<reference evidence="3 4" key="1">
    <citation type="submission" date="2015-12" db="EMBL/GenBank/DDBJ databases">
        <title>Draft genome sequence of Moniliophthora roreri, the causal agent of frosty pod rot of cacao.</title>
        <authorList>
            <person name="Aime M.C."/>
            <person name="Diaz-Valderrama J.R."/>
            <person name="Kijpornyongpan T."/>
            <person name="Phillips-Mora W."/>
        </authorList>
    </citation>
    <scope>NUCLEOTIDE SEQUENCE [LARGE SCALE GENOMIC DNA]</scope>
    <source>
        <strain evidence="3 4">MCA 2952</strain>
    </source>
</reference>
<evidence type="ECO:0000313" key="4">
    <source>
        <dbReference type="Proteomes" id="UP000054988"/>
    </source>
</evidence>
<protein>
    <recommendedName>
        <fullName evidence="2">NACHT domain-containing protein</fullName>
    </recommendedName>
</protein>
<dbReference type="AlphaFoldDB" id="A0A0W0FM51"/>
<keyword evidence="1" id="KW-0677">Repeat</keyword>
<dbReference type="Pfam" id="PF24883">
    <property type="entry name" value="NPHP3_N"/>
    <property type="match status" value="1"/>
</dbReference>
<evidence type="ECO:0000256" key="1">
    <source>
        <dbReference type="ARBA" id="ARBA00022737"/>
    </source>
</evidence>
<evidence type="ECO:0000259" key="2">
    <source>
        <dbReference type="PROSITE" id="PS50837"/>
    </source>
</evidence>
<organism evidence="3 4">
    <name type="scientific">Moniliophthora roreri</name>
    <name type="common">Frosty pod rot fungus</name>
    <name type="synonym">Monilia roreri</name>
    <dbReference type="NCBI Taxonomy" id="221103"/>
    <lineage>
        <taxon>Eukaryota</taxon>
        <taxon>Fungi</taxon>
        <taxon>Dikarya</taxon>
        <taxon>Basidiomycota</taxon>
        <taxon>Agaricomycotina</taxon>
        <taxon>Agaricomycetes</taxon>
        <taxon>Agaricomycetidae</taxon>
        <taxon>Agaricales</taxon>
        <taxon>Marasmiineae</taxon>
        <taxon>Marasmiaceae</taxon>
        <taxon>Moniliophthora</taxon>
    </lineage>
</organism>
<proteinExistence type="predicted"/>
<dbReference type="InterPro" id="IPR007111">
    <property type="entry name" value="NACHT_NTPase"/>
</dbReference>
<dbReference type="InterPro" id="IPR027417">
    <property type="entry name" value="P-loop_NTPase"/>
</dbReference>
<evidence type="ECO:0000313" key="3">
    <source>
        <dbReference type="EMBL" id="KTB37404.1"/>
    </source>
</evidence>
<dbReference type="EMBL" id="LATX01001849">
    <property type="protein sequence ID" value="KTB37404.1"/>
    <property type="molecule type" value="Genomic_DNA"/>
</dbReference>
<accession>A0A0W0FM51</accession>
<dbReference type="InterPro" id="IPR056884">
    <property type="entry name" value="NPHP3-like_N"/>
</dbReference>
<sequence length="747" mass="86372">MAFNGSNVHVARDAKNIVYGDQINNVHGGVSSKLDDSIFQETFKLLAKKAAPNACYDSEQRFPPPNCHPGTRTRILEELSGWIEDNPKTTRVFWLYGSAGVGKSAIAQNLAETYAGKRVAAAFFFSRNDPSRDKLEPFVASIAYQFCTLGSCLRSVLAPIITETIRSDPNIFHKSSENQFEQLIVEPCSKVDITKWNDLPNAIIVDGLDECTDYLSQGRILRIIQKVVTARQIPVPWIFLIFSRPEPQIRDAFDDFGFILRSLDVNSSDEAYQDILNYFSEQFALLRKKHRRALRYEDTSWPGKDIIYQLANRADKQFIFAATVIKYIDTHDERPQDRLHTILRIYVDNESDSPYSDLDILYHQILLTCHRWEKVQPVLRLLVTPHRTPGTILQRHISWRSSETIAHLLGLKMGEVETILSRLHSVLQIPEDDSKCDIRIAHVSFTEFLSDSNRSGEYHAPQMSKSEYFDHVSTLLLHTLSTLEQHYPLHHLQSDPTKALPVWEEMLRKNRSELMEYSCRRWDVYCRQVESPSPNLCAALSKFDPHFALAVCMYYKPLPYLRYWEGIVRWAKPFGEDTRSFVETCESFFRGFCIAFPPAILQHEALWWTFELEQDLVQRFLNDVQKRLVKNLYSIEQAAMESSPEGHALLMLPSDTRTIPLEDWNIAHIAKINGDVLTRLPRSFYTCKNHLELLLDDIWNDTYKIASHGWITEDDLIHLKWILVKRAEIFGILLRCRTIEVTNGKQE</sequence>
<name>A0A0W0FM51_MONRR</name>
<dbReference type="Proteomes" id="UP000054988">
    <property type="component" value="Unassembled WGS sequence"/>
</dbReference>
<dbReference type="eggNOG" id="ENOG502QWK4">
    <property type="taxonomic scope" value="Eukaryota"/>
</dbReference>
<feature type="domain" description="NACHT" evidence="2">
    <location>
        <begin position="91"/>
        <end position="245"/>
    </location>
</feature>
<dbReference type="PROSITE" id="PS50837">
    <property type="entry name" value="NACHT"/>
    <property type="match status" value="1"/>
</dbReference>
<dbReference type="Gene3D" id="3.40.50.300">
    <property type="entry name" value="P-loop containing nucleotide triphosphate hydrolases"/>
    <property type="match status" value="1"/>
</dbReference>
<dbReference type="PANTHER" id="PTHR10039">
    <property type="entry name" value="AMELOGENIN"/>
    <property type="match status" value="1"/>
</dbReference>
<dbReference type="SUPFAM" id="SSF52540">
    <property type="entry name" value="P-loop containing nucleoside triphosphate hydrolases"/>
    <property type="match status" value="1"/>
</dbReference>
<comment type="caution">
    <text evidence="3">The sequence shown here is derived from an EMBL/GenBank/DDBJ whole genome shotgun (WGS) entry which is preliminary data.</text>
</comment>
<gene>
    <name evidence="3" type="ORF">WG66_10020</name>
</gene>
<dbReference type="PANTHER" id="PTHR10039:SF17">
    <property type="entry name" value="FUNGAL STAND N-TERMINAL GOODBYE DOMAIN-CONTAINING PROTEIN-RELATED"/>
    <property type="match status" value="1"/>
</dbReference>